<name>A0A9W7FKG5_9STRA</name>
<evidence type="ECO:0000313" key="2">
    <source>
        <dbReference type="EMBL" id="GMI13843.1"/>
    </source>
</evidence>
<feature type="signal peptide" evidence="1">
    <location>
        <begin position="1"/>
        <end position="18"/>
    </location>
</feature>
<accession>A0A9W7FKG5</accession>
<reference evidence="3" key="1">
    <citation type="journal article" date="2023" name="Commun. Biol.">
        <title>Genome analysis of Parmales, the sister group of diatoms, reveals the evolutionary specialization of diatoms from phago-mixotrophs to photoautotrophs.</title>
        <authorList>
            <person name="Ban H."/>
            <person name="Sato S."/>
            <person name="Yoshikawa S."/>
            <person name="Yamada K."/>
            <person name="Nakamura Y."/>
            <person name="Ichinomiya M."/>
            <person name="Sato N."/>
            <person name="Blanc-Mathieu R."/>
            <person name="Endo H."/>
            <person name="Kuwata A."/>
            <person name="Ogata H."/>
        </authorList>
    </citation>
    <scope>NUCLEOTIDE SEQUENCE [LARGE SCALE GENOMIC DNA]</scope>
    <source>
        <strain evidence="3">NIES 3700</strain>
    </source>
</reference>
<feature type="chain" id="PRO_5040880715" evidence="1">
    <location>
        <begin position="19"/>
        <end position="261"/>
    </location>
</feature>
<evidence type="ECO:0000256" key="1">
    <source>
        <dbReference type="SAM" id="SignalP"/>
    </source>
</evidence>
<dbReference type="OrthoDB" id="202834at2759"/>
<keyword evidence="3" id="KW-1185">Reference proteome</keyword>
<keyword evidence="1" id="KW-0732">Signal</keyword>
<sequence length="261" mass="28802">MRFFIFCWALSFTSSSSALSVLIPFLSQSPATASVTRLFSAAAEVVSSDSLMSSLPPTSSSPFLSDRKKIDKLTPLVLMLENAYDSHSGDTSSDDEIIWRLRATTPKFGKGAKFPPPSFTPFKTPNLEVFQVIRDSGSRIDNVIYLPPPSKLVKMGTKITLVHDASMTRDRTYLTLKSVVLTKVEPDASSIWRFRDEEESTNDKIEDVFGVNVPMAPELLSSFAGLNGFEESFKDEACRITRGGSGFGGVWGGFRVFERIK</sequence>
<dbReference type="Proteomes" id="UP001165122">
    <property type="component" value="Unassembled WGS sequence"/>
</dbReference>
<dbReference type="EMBL" id="BRXW01000200">
    <property type="protein sequence ID" value="GMI13843.1"/>
    <property type="molecule type" value="Genomic_DNA"/>
</dbReference>
<dbReference type="AlphaFoldDB" id="A0A9W7FKG5"/>
<gene>
    <name evidence="2" type="ORF">TrLO_g943</name>
</gene>
<evidence type="ECO:0000313" key="3">
    <source>
        <dbReference type="Proteomes" id="UP001165122"/>
    </source>
</evidence>
<proteinExistence type="predicted"/>
<organism evidence="2 3">
    <name type="scientific">Triparma laevis f. longispina</name>
    <dbReference type="NCBI Taxonomy" id="1714387"/>
    <lineage>
        <taxon>Eukaryota</taxon>
        <taxon>Sar</taxon>
        <taxon>Stramenopiles</taxon>
        <taxon>Ochrophyta</taxon>
        <taxon>Bolidophyceae</taxon>
        <taxon>Parmales</taxon>
        <taxon>Triparmaceae</taxon>
        <taxon>Triparma</taxon>
    </lineage>
</organism>
<comment type="caution">
    <text evidence="2">The sequence shown here is derived from an EMBL/GenBank/DDBJ whole genome shotgun (WGS) entry which is preliminary data.</text>
</comment>
<protein>
    <submittedName>
        <fullName evidence="2">Uncharacterized protein</fullName>
    </submittedName>
</protein>